<keyword evidence="3" id="KW-1003">Cell membrane</keyword>
<evidence type="ECO:0000256" key="5">
    <source>
        <dbReference type="ARBA" id="ARBA00022989"/>
    </source>
</evidence>
<feature type="transmembrane region" description="Helical" evidence="7">
    <location>
        <begin position="12"/>
        <end position="37"/>
    </location>
</feature>
<feature type="transmembrane region" description="Helical" evidence="7">
    <location>
        <begin position="106"/>
        <end position="126"/>
    </location>
</feature>
<dbReference type="EMBL" id="JACHGY010000001">
    <property type="protein sequence ID" value="MBB6428514.1"/>
    <property type="molecule type" value="Genomic_DNA"/>
</dbReference>
<feature type="domain" description="ABC transmembrane type-1" evidence="8">
    <location>
        <begin position="69"/>
        <end position="281"/>
    </location>
</feature>
<dbReference type="PANTHER" id="PTHR30193:SF1">
    <property type="entry name" value="ABC TRANSPORTER PERMEASE PROTEIN YESP-RELATED"/>
    <property type="match status" value="1"/>
</dbReference>
<keyword evidence="2 7" id="KW-0813">Transport</keyword>
<evidence type="ECO:0000256" key="3">
    <source>
        <dbReference type="ARBA" id="ARBA00022475"/>
    </source>
</evidence>
<dbReference type="InterPro" id="IPR035906">
    <property type="entry name" value="MetI-like_sf"/>
</dbReference>
<reference evidence="9 10" key="1">
    <citation type="submission" date="2020-08" db="EMBL/GenBank/DDBJ databases">
        <title>Genomic Encyclopedia of Type Strains, Phase IV (KMG-IV): sequencing the most valuable type-strain genomes for metagenomic binning, comparative biology and taxonomic classification.</title>
        <authorList>
            <person name="Goeker M."/>
        </authorList>
    </citation>
    <scope>NUCLEOTIDE SEQUENCE [LARGE SCALE GENOMIC DNA]</scope>
    <source>
        <strain evidence="9 10">DSM 103725</strain>
    </source>
</reference>
<feature type="transmembrane region" description="Helical" evidence="7">
    <location>
        <begin position="159"/>
        <end position="179"/>
    </location>
</feature>
<evidence type="ECO:0000256" key="1">
    <source>
        <dbReference type="ARBA" id="ARBA00004651"/>
    </source>
</evidence>
<keyword evidence="4 7" id="KW-0812">Transmembrane</keyword>
<feature type="transmembrane region" description="Helical" evidence="7">
    <location>
        <begin position="200"/>
        <end position="224"/>
    </location>
</feature>
<dbReference type="Proteomes" id="UP000541810">
    <property type="component" value="Unassembled WGS sequence"/>
</dbReference>
<evidence type="ECO:0000313" key="9">
    <source>
        <dbReference type="EMBL" id="MBB6428514.1"/>
    </source>
</evidence>
<feature type="transmembrane region" description="Helical" evidence="7">
    <location>
        <begin position="73"/>
        <end position="94"/>
    </location>
</feature>
<evidence type="ECO:0000256" key="7">
    <source>
        <dbReference type="RuleBase" id="RU363032"/>
    </source>
</evidence>
<dbReference type="GO" id="GO:0005886">
    <property type="term" value="C:plasma membrane"/>
    <property type="evidence" value="ECO:0007669"/>
    <property type="project" value="UniProtKB-SubCell"/>
</dbReference>
<dbReference type="GO" id="GO:0055085">
    <property type="term" value="P:transmembrane transport"/>
    <property type="evidence" value="ECO:0007669"/>
    <property type="project" value="InterPro"/>
</dbReference>
<keyword evidence="10" id="KW-1185">Reference proteome</keyword>
<keyword evidence="9" id="KW-0762">Sugar transport</keyword>
<dbReference type="Gene3D" id="1.10.3720.10">
    <property type="entry name" value="MetI-like"/>
    <property type="match status" value="1"/>
</dbReference>
<dbReference type="PANTHER" id="PTHR30193">
    <property type="entry name" value="ABC TRANSPORTER PERMEASE PROTEIN"/>
    <property type="match status" value="1"/>
</dbReference>
<organism evidence="9 10">
    <name type="scientific">Algisphaera agarilytica</name>
    <dbReference type="NCBI Taxonomy" id="1385975"/>
    <lineage>
        <taxon>Bacteria</taxon>
        <taxon>Pseudomonadati</taxon>
        <taxon>Planctomycetota</taxon>
        <taxon>Phycisphaerae</taxon>
        <taxon>Phycisphaerales</taxon>
        <taxon>Phycisphaeraceae</taxon>
        <taxon>Algisphaera</taxon>
    </lineage>
</organism>
<sequence>MTRNERRKLGMGLLFISPWLIGFALFGIYPICMAVYYSFCDYDVLRSAVWVGPMNYTDMMSDDVFWKAIYNTLFYALFSVPLGLMLALVIAVLLNRPIAGRSFFRTFFYIPSIVPLVAVAMVWMWLFNGDLGLMNYGLSLIGIEGPQWLADASWTKPTLILSSVWQVGGAMVLFLAGLQDVPKSLYESADLDGANPLGQFWHISVPMVSPVIYFNLIIGIIGSIQEFVKPFVMLPGGGENRSALLFAVYIYENAFLYGNMGYACAMAIVLFFIIMFLTWLATRAMGRHVYYAGE</sequence>
<dbReference type="Pfam" id="PF00528">
    <property type="entry name" value="BPD_transp_1"/>
    <property type="match status" value="1"/>
</dbReference>
<evidence type="ECO:0000256" key="4">
    <source>
        <dbReference type="ARBA" id="ARBA00022692"/>
    </source>
</evidence>
<comment type="caution">
    <text evidence="9">The sequence shown here is derived from an EMBL/GenBank/DDBJ whole genome shotgun (WGS) entry which is preliminary data.</text>
</comment>
<keyword evidence="5 7" id="KW-1133">Transmembrane helix</keyword>
<dbReference type="AlphaFoldDB" id="A0A7X0H666"/>
<comment type="subcellular location">
    <subcellularLocation>
        <location evidence="1 7">Cell membrane</location>
        <topology evidence="1 7">Multi-pass membrane protein</topology>
    </subcellularLocation>
</comment>
<dbReference type="RefSeq" id="WP_184675730.1">
    <property type="nucleotide sequence ID" value="NZ_JACHGY010000001.1"/>
</dbReference>
<comment type="similarity">
    <text evidence="7">Belongs to the binding-protein-dependent transport system permease family.</text>
</comment>
<dbReference type="SUPFAM" id="SSF161098">
    <property type="entry name" value="MetI-like"/>
    <property type="match status" value="1"/>
</dbReference>
<gene>
    <name evidence="9" type="ORF">HNQ40_000320</name>
</gene>
<protein>
    <submittedName>
        <fullName evidence="9">Multiple sugar transport system permease protein</fullName>
    </submittedName>
</protein>
<proteinExistence type="inferred from homology"/>
<evidence type="ECO:0000256" key="2">
    <source>
        <dbReference type="ARBA" id="ARBA00022448"/>
    </source>
</evidence>
<accession>A0A7X0H666</accession>
<keyword evidence="6 7" id="KW-0472">Membrane</keyword>
<dbReference type="PROSITE" id="PS50928">
    <property type="entry name" value="ABC_TM1"/>
    <property type="match status" value="1"/>
</dbReference>
<evidence type="ECO:0000256" key="6">
    <source>
        <dbReference type="ARBA" id="ARBA00023136"/>
    </source>
</evidence>
<evidence type="ECO:0000313" key="10">
    <source>
        <dbReference type="Proteomes" id="UP000541810"/>
    </source>
</evidence>
<name>A0A7X0H666_9BACT</name>
<evidence type="ECO:0000259" key="8">
    <source>
        <dbReference type="PROSITE" id="PS50928"/>
    </source>
</evidence>
<dbReference type="InterPro" id="IPR000515">
    <property type="entry name" value="MetI-like"/>
</dbReference>
<dbReference type="CDD" id="cd06261">
    <property type="entry name" value="TM_PBP2"/>
    <property type="match status" value="1"/>
</dbReference>
<dbReference type="InterPro" id="IPR051393">
    <property type="entry name" value="ABC_transporter_permease"/>
</dbReference>
<feature type="transmembrane region" description="Helical" evidence="7">
    <location>
        <begin position="260"/>
        <end position="281"/>
    </location>
</feature>